<name>A0A2P2NLB7_RHIMU</name>
<protein>
    <submittedName>
        <fullName evidence="1">Uncharacterized protein</fullName>
    </submittedName>
</protein>
<evidence type="ECO:0000313" key="1">
    <source>
        <dbReference type="EMBL" id="MBX43200.1"/>
    </source>
</evidence>
<accession>A0A2P2NLB7</accession>
<organism evidence="1">
    <name type="scientific">Rhizophora mucronata</name>
    <name type="common">Asiatic mangrove</name>
    <dbReference type="NCBI Taxonomy" id="61149"/>
    <lineage>
        <taxon>Eukaryota</taxon>
        <taxon>Viridiplantae</taxon>
        <taxon>Streptophyta</taxon>
        <taxon>Embryophyta</taxon>
        <taxon>Tracheophyta</taxon>
        <taxon>Spermatophyta</taxon>
        <taxon>Magnoliopsida</taxon>
        <taxon>eudicotyledons</taxon>
        <taxon>Gunneridae</taxon>
        <taxon>Pentapetalae</taxon>
        <taxon>rosids</taxon>
        <taxon>fabids</taxon>
        <taxon>Malpighiales</taxon>
        <taxon>Rhizophoraceae</taxon>
        <taxon>Rhizophora</taxon>
    </lineage>
</organism>
<proteinExistence type="predicted"/>
<dbReference type="EMBL" id="GGEC01062716">
    <property type="protein sequence ID" value="MBX43200.1"/>
    <property type="molecule type" value="Transcribed_RNA"/>
</dbReference>
<sequence length="10" mass="1183">MRTASEREGF</sequence>
<reference evidence="1" key="1">
    <citation type="submission" date="2018-02" db="EMBL/GenBank/DDBJ databases">
        <title>Rhizophora mucronata_Transcriptome.</title>
        <authorList>
            <person name="Meera S.P."/>
            <person name="Sreeshan A."/>
            <person name="Augustine A."/>
        </authorList>
    </citation>
    <scope>NUCLEOTIDE SEQUENCE</scope>
    <source>
        <tissue evidence="1">Leaf</tissue>
    </source>
</reference>